<dbReference type="SUPFAM" id="SSF54909">
    <property type="entry name" value="Dimeric alpha+beta barrel"/>
    <property type="match status" value="1"/>
</dbReference>
<dbReference type="Gene3D" id="3.30.70.1060">
    <property type="entry name" value="Dimeric alpha+beta barrel"/>
    <property type="match status" value="1"/>
</dbReference>
<dbReference type="Pfam" id="PF03795">
    <property type="entry name" value="YCII"/>
    <property type="match status" value="1"/>
</dbReference>
<sequence length="100" mass="10740">MTHVVLEYSLADTYLERRGEFRAAHLGLLEAAVERGELVLAGALADPYDRALLVWAEGSEDAIAAFVAADPYVANGLVTDWRIRTWNTVVGTALPAAGTP</sequence>
<dbReference type="NCBIfam" id="NF009508">
    <property type="entry name" value="PRK12866.1"/>
    <property type="match status" value="1"/>
</dbReference>
<proteinExistence type="inferred from homology"/>
<organism evidence="3 4">
    <name type="scientific">Sporichthya brevicatena</name>
    <dbReference type="NCBI Taxonomy" id="171442"/>
    <lineage>
        <taxon>Bacteria</taxon>
        <taxon>Bacillati</taxon>
        <taxon>Actinomycetota</taxon>
        <taxon>Actinomycetes</taxon>
        <taxon>Sporichthyales</taxon>
        <taxon>Sporichthyaceae</taxon>
        <taxon>Sporichthya</taxon>
    </lineage>
</organism>
<dbReference type="PANTHER" id="PTHR33606">
    <property type="entry name" value="PROTEIN YCII"/>
    <property type="match status" value="1"/>
</dbReference>
<evidence type="ECO:0000313" key="4">
    <source>
        <dbReference type="Proteomes" id="UP001500957"/>
    </source>
</evidence>
<keyword evidence="4" id="KW-1185">Reference proteome</keyword>
<dbReference type="RefSeq" id="WP_344605710.1">
    <property type="nucleotide sequence ID" value="NZ_BAAAHE010000021.1"/>
</dbReference>
<protein>
    <submittedName>
        <fullName evidence="3">YciI-like protein</fullName>
    </submittedName>
</protein>
<gene>
    <name evidence="3" type="ORF">GCM10009547_27860</name>
</gene>
<dbReference type="InterPro" id="IPR051807">
    <property type="entry name" value="Sec-metab_biosynth-assoc"/>
</dbReference>
<evidence type="ECO:0000313" key="3">
    <source>
        <dbReference type="EMBL" id="GAA0623245.1"/>
    </source>
</evidence>
<evidence type="ECO:0000256" key="1">
    <source>
        <dbReference type="ARBA" id="ARBA00007689"/>
    </source>
</evidence>
<dbReference type="InterPro" id="IPR011008">
    <property type="entry name" value="Dimeric_a/b-barrel"/>
</dbReference>
<dbReference type="EMBL" id="BAAAHE010000021">
    <property type="protein sequence ID" value="GAA0623245.1"/>
    <property type="molecule type" value="Genomic_DNA"/>
</dbReference>
<reference evidence="3 4" key="1">
    <citation type="journal article" date="2019" name="Int. J. Syst. Evol. Microbiol.">
        <title>The Global Catalogue of Microorganisms (GCM) 10K type strain sequencing project: providing services to taxonomists for standard genome sequencing and annotation.</title>
        <authorList>
            <consortium name="The Broad Institute Genomics Platform"/>
            <consortium name="The Broad Institute Genome Sequencing Center for Infectious Disease"/>
            <person name="Wu L."/>
            <person name="Ma J."/>
        </authorList>
    </citation>
    <scope>NUCLEOTIDE SEQUENCE [LARGE SCALE GENOMIC DNA]</scope>
    <source>
        <strain evidence="3 4">JCM 10671</strain>
    </source>
</reference>
<name>A0ABN1GY68_9ACTN</name>
<dbReference type="Proteomes" id="UP001500957">
    <property type="component" value="Unassembled WGS sequence"/>
</dbReference>
<comment type="caution">
    <text evidence="3">The sequence shown here is derived from an EMBL/GenBank/DDBJ whole genome shotgun (WGS) entry which is preliminary data.</text>
</comment>
<comment type="similarity">
    <text evidence="1">Belongs to the YciI family.</text>
</comment>
<dbReference type="InterPro" id="IPR005545">
    <property type="entry name" value="YCII"/>
</dbReference>
<feature type="domain" description="YCII-related" evidence="2">
    <location>
        <begin position="1"/>
        <end position="87"/>
    </location>
</feature>
<evidence type="ECO:0000259" key="2">
    <source>
        <dbReference type="Pfam" id="PF03795"/>
    </source>
</evidence>
<accession>A0ABN1GY68</accession>
<dbReference type="PANTHER" id="PTHR33606:SF3">
    <property type="entry name" value="PROTEIN YCII"/>
    <property type="match status" value="1"/>
</dbReference>